<dbReference type="AlphaFoldDB" id="A0A2I0L4X6"/>
<keyword evidence="2" id="KW-1185">Reference proteome</keyword>
<name>A0A2I0L4X6_PUNGR</name>
<proteinExistence type="predicted"/>
<accession>A0A2I0L4X6</accession>
<gene>
    <name evidence="1" type="ORF">CRG98_003804</name>
</gene>
<comment type="caution">
    <text evidence="1">The sequence shown here is derived from an EMBL/GenBank/DDBJ whole genome shotgun (WGS) entry which is preliminary data.</text>
</comment>
<dbReference type="Proteomes" id="UP000233551">
    <property type="component" value="Unassembled WGS sequence"/>
</dbReference>
<organism evidence="1 2">
    <name type="scientific">Punica granatum</name>
    <name type="common">Pomegranate</name>
    <dbReference type="NCBI Taxonomy" id="22663"/>
    <lineage>
        <taxon>Eukaryota</taxon>
        <taxon>Viridiplantae</taxon>
        <taxon>Streptophyta</taxon>
        <taxon>Embryophyta</taxon>
        <taxon>Tracheophyta</taxon>
        <taxon>Spermatophyta</taxon>
        <taxon>Magnoliopsida</taxon>
        <taxon>eudicotyledons</taxon>
        <taxon>Gunneridae</taxon>
        <taxon>Pentapetalae</taxon>
        <taxon>rosids</taxon>
        <taxon>malvids</taxon>
        <taxon>Myrtales</taxon>
        <taxon>Lythraceae</taxon>
        <taxon>Punica</taxon>
    </lineage>
</organism>
<evidence type="ECO:0000313" key="2">
    <source>
        <dbReference type="Proteomes" id="UP000233551"/>
    </source>
</evidence>
<evidence type="ECO:0000313" key="1">
    <source>
        <dbReference type="EMBL" id="PKI75761.1"/>
    </source>
</evidence>
<protein>
    <submittedName>
        <fullName evidence="1">Uncharacterized protein</fullName>
    </submittedName>
</protein>
<dbReference type="EMBL" id="PGOL01000150">
    <property type="protein sequence ID" value="PKI75761.1"/>
    <property type="molecule type" value="Genomic_DNA"/>
</dbReference>
<reference evidence="1 2" key="1">
    <citation type="submission" date="2017-11" db="EMBL/GenBank/DDBJ databases">
        <title>De-novo sequencing of pomegranate (Punica granatum L.) genome.</title>
        <authorList>
            <person name="Akparov Z."/>
            <person name="Amiraslanov A."/>
            <person name="Hajiyeva S."/>
            <person name="Abbasov M."/>
            <person name="Kaur K."/>
            <person name="Hamwieh A."/>
            <person name="Solovyev V."/>
            <person name="Salamov A."/>
            <person name="Braich B."/>
            <person name="Kosarev P."/>
            <person name="Mahmoud A."/>
            <person name="Hajiyev E."/>
            <person name="Babayeva S."/>
            <person name="Izzatullayeva V."/>
            <person name="Mammadov A."/>
            <person name="Mammadov A."/>
            <person name="Sharifova S."/>
            <person name="Ojaghi J."/>
            <person name="Eynullazada K."/>
            <person name="Bayramov B."/>
            <person name="Abdulazimova A."/>
            <person name="Shahmuradov I."/>
        </authorList>
    </citation>
    <scope>NUCLEOTIDE SEQUENCE [LARGE SCALE GENOMIC DNA]</scope>
    <source>
        <strain evidence="2">cv. AG2017</strain>
        <tissue evidence="1">Leaf</tissue>
    </source>
</reference>
<sequence>MKTKRRLLPLPTPQVPDGVCLSRPLTGTTNTIKLPEHMSTVKYAPTRKGGAMAMGRGIHFSIFSGERSLMRFTRTANPKNR</sequence>